<gene>
    <name evidence="1" type="ORF">HMPREF9445_02508</name>
</gene>
<dbReference type="RefSeq" id="WP_009122588.1">
    <property type="nucleotide sequence ID" value="NZ_FQWK01000002.1"/>
</dbReference>
<sequence>MAEDIRENEMHDFKTVDYVRVISGVDSGRVSANDFIRILNIISSNEALLLDSSHDMNNLGTCVFWAYIENTLPANSPYNRFSGISMHIGGHCFQMAFETNGGMKCRGSYNSGQTWSPWV</sequence>
<name>A0ABP2KRV6_9BACE</name>
<dbReference type="EMBL" id="AFBM01000029">
    <property type="protein sequence ID" value="EGF50432.1"/>
    <property type="molecule type" value="Genomic_DNA"/>
</dbReference>
<keyword evidence="2" id="KW-1185">Reference proteome</keyword>
<proteinExistence type="predicted"/>
<evidence type="ECO:0000313" key="2">
    <source>
        <dbReference type="Proteomes" id="UP000010321"/>
    </source>
</evidence>
<reference evidence="1 2" key="1">
    <citation type="submission" date="2011-02" db="EMBL/GenBank/DDBJ databases">
        <authorList>
            <person name="Weinstock G."/>
            <person name="Sodergren E."/>
            <person name="Clifton S."/>
            <person name="Fulton L."/>
            <person name="Fulton B."/>
            <person name="Courtney L."/>
            <person name="Fronick C."/>
            <person name="Harrison M."/>
            <person name="Strong C."/>
            <person name="Farmer C."/>
            <person name="Delahaunty K."/>
            <person name="Markovic C."/>
            <person name="Hall O."/>
            <person name="Minx P."/>
            <person name="Tomlinson C."/>
            <person name="Mitreva M."/>
            <person name="Hou S."/>
            <person name="Chen J."/>
            <person name="Wollam A."/>
            <person name="Pepin K.H."/>
            <person name="Johnson M."/>
            <person name="Bhonagiri V."/>
            <person name="Zhang X."/>
            <person name="Suruliraj S."/>
            <person name="Warren W."/>
            <person name="Chinwalla A."/>
            <person name="Mardis E.R."/>
            <person name="Wilson R.K."/>
        </authorList>
    </citation>
    <scope>NUCLEOTIDE SEQUENCE [LARGE SCALE GENOMIC DNA]</scope>
    <source>
        <strain evidence="1 2">YIT 12056</strain>
    </source>
</reference>
<protein>
    <submittedName>
        <fullName evidence="1">Conserved domain protein</fullName>
    </submittedName>
</protein>
<accession>A0ABP2KRV6</accession>
<evidence type="ECO:0000313" key="1">
    <source>
        <dbReference type="EMBL" id="EGF50432.1"/>
    </source>
</evidence>
<organism evidence="1 2">
    <name type="scientific">Bacteroides clarus YIT 12056</name>
    <dbReference type="NCBI Taxonomy" id="762984"/>
    <lineage>
        <taxon>Bacteria</taxon>
        <taxon>Pseudomonadati</taxon>
        <taxon>Bacteroidota</taxon>
        <taxon>Bacteroidia</taxon>
        <taxon>Bacteroidales</taxon>
        <taxon>Bacteroidaceae</taxon>
        <taxon>Bacteroides</taxon>
    </lineage>
</organism>
<comment type="caution">
    <text evidence="1">The sequence shown here is derived from an EMBL/GenBank/DDBJ whole genome shotgun (WGS) entry which is preliminary data.</text>
</comment>
<dbReference type="Proteomes" id="UP000010321">
    <property type="component" value="Unassembled WGS sequence"/>
</dbReference>